<dbReference type="AlphaFoldDB" id="A0A284S9A9"/>
<dbReference type="Proteomes" id="UP000219338">
    <property type="component" value="Unassembled WGS sequence"/>
</dbReference>
<reference evidence="2" key="1">
    <citation type="journal article" date="2017" name="Nat. Ecol. Evol.">
        <title>Genome expansion and lineage-specific genetic innovations in the forest pathogenic fungi Armillaria.</title>
        <authorList>
            <person name="Sipos G."/>
            <person name="Prasanna A.N."/>
            <person name="Walter M.C."/>
            <person name="O'Connor E."/>
            <person name="Balint B."/>
            <person name="Krizsan K."/>
            <person name="Kiss B."/>
            <person name="Hess J."/>
            <person name="Varga T."/>
            <person name="Slot J."/>
            <person name="Riley R."/>
            <person name="Boka B."/>
            <person name="Rigling D."/>
            <person name="Barry K."/>
            <person name="Lee J."/>
            <person name="Mihaltcheva S."/>
            <person name="LaButti K."/>
            <person name="Lipzen A."/>
            <person name="Waldron R."/>
            <person name="Moloney N.M."/>
            <person name="Sperisen C."/>
            <person name="Kredics L."/>
            <person name="Vagvoelgyi C."/>
            <person name="Patrignani A."/>
            <person name="Fitzpatrick D."/>
            <person name="Nagy I."/>
            <person name="Doyle S."/>
            <person name="Anderson J.B."/>
            <person name="Grigoriev I.V."/>
            <person name="Gueldener U."/>
            <person name="Muensterkoetter M."/>
            <person name="Nagy L.G."/>
        </authorList>
    </citation>
    <scope>NUCLEOTIDE SEQUENCE [LARGE SCALE GENOMIC DNA]</scope>
    <source>
        <strain evidence="2">C18/9</strain>
    </source>
</reference>
<name>A0A284S9A9_ARMOS</name>
<organism evidence="1 2">
    <name type="scientific">Armillaria ostoyae</name>
    <name type="common">Armillaria root rot fungus</name>
    <dbReference type="NCBI Taxonomy" id="47428"/>
    <lineage>
        <taxon>Eukaryota</taxon>
        <taxon>Fungi</taxon>
        <taxon>Dikarya</taxon>
        <taxon>Basidiomycota</taxon>
        <taxon>Agaricomycotina</taxon>
        <taxon>Agaricomycetes</taxon>
        <taxon>Agaricomycetidae</taxon>
        <taxon>Agaricales</taxon>
        <taxon>Marasmiineae</taxon>
        <taxon>Physalacriaceae</taxon>
        <taxon>Armillaria</taxon>
    </lineage>
</organism>
<evidence type="ECO:0000313" key="1">
    <source>
        <dbReference type="EMBL" id="SJL17546.1"/>
    </source>
</evidence>
<protein>
    <submittedName>
        <fullName evidence="1">Uncharacterized protein</fullName>
    </submittedName>
</protein>
<keyword evidence="2" id="KW-1185">Reference proteome</keyword>
<dbReference type="EMBL" id="FUEG01000045">
    <property type="protein sequence ID" value="SJL17546.1"/>
    <property type="molecule type" value="Genomic_DNA"/>
</dbReference>
<gene>
    <name evidence="1" type="ORF">ARMOST_21098</name>
</gene>
<proteinExistence type="predicted"/>
<evidence type="ECO:0000313" key="2">
    <source>
        <dbReference type="Proteomes" id="UP000219338"/>
    </source>
</evidence>
<sequence>MPTVHYDPGLRTCKSPPTLKAIESTSLSPPSPGPALSISFRTADTHLPLITSSRPDVIQPNQSAALLFGNRASFFPDVGYLAETNNYYHYHYQHGIA</sequence>
<accession>A0A284S9A9</accession>